<dbReference type="InterPro" id="IPR007247">
    <property type="entry name" value="Ureidogly_lyase"/>
</dbReference>
<evidence type="ECO:0000256" key="1">
    <source>
        <dbReference type="ARBA" id="ARBA00011738"/>
    </source>
</evidence>
<dbReference type="Pfam" id="PF04115">
    <property type="entry name" value="Ureidogly_lyase"/>
    <property type="match status" value="1"/>
</dbReference>
<dbReference type="InterPro" id="IPR011051">
    <property type="entry name" value="RmlC_Cupin_sf"/>
</dbReference>
<sequence>MPVGPKSRGVSVDDCQPHFPAPAPGTPAALALVAQPLTREAFAAFGDVIESAHARSMPINAGMTTRFHDLARVDPGPGDSRVLVNIFETQPYAMPLQVGMLERHPLGSQAFVPMDGSRFLVVVAPAGDTVRVEDIRAFVTDGRQGVNYARGVWHHPLVVTQQPASFVVIDRGGAGPNCDEILVPPACVVRVSLAG</sequence>
<dbReference type="GO" id="GO:0004848">
    <property type="term" value="F:ureidoglycolate hydrolase activity"/>
    <property type="evidence" value="ECO:0007669"/>
    <property type="project" value="InterPro"/>
</dbReference>
<evidence type="ECO:0000256" key="5">
    <source>
        <dbReference type="HAMAP-Rule" id="MF_00616"/>
    </source>
</evidence>
<dbReference type="UniPathway" id="UPA00395"/>
<dbReference type="AlphaFoldDB" id="A0A250DHE8"/>
<comment type="similarity">
    <text evidence="5">Belongs to the ureidoglycolate lyase family.</text>
</comment>
<dbReference type="Proteomes" id="UP000217154">
    <property type="component" value="Chromosome"/>
</dbReference>
<dbReference type="EC" id="4.3.2.3" evidence="5"/>
<dbReference type="InterPro" id="IPR023525">
    <property type="entry name" value="Ureidogly_lyase_bac"/>
</dbReference>
<dbReference type="PANTHER" id="PTHR21221:SF1">
    <property type="entry name" value="UREIDOGLYCOLATE LYASE"/>
    <property type="match status" value="1"/>
</dbReference>
<dbReference type="HAMAP" id="MF_00616">
    <property type="entry name" value="Ureidogly_lyase"/>
    <property type="match status" value="1"/>
</dbReference>
<organism evidence="6 7">
    <name type="scientific">Variovorax boronicumulans</name>
    <dbReference type="NCBI Taxonomy" id="436515"/>
    <lineage>
        <taxon>Bacteria</taxon>
        <taxon>Pseudomonadati</taxon>
        <taxon>Pseudomonadota</taxon>
        <taxon>Betaproteobacteria</taxon>
        <taxon>Burkholderiales</taxon>
        <taxon>Comamonadaceae</taxon>
        <taxon>Variovorax</taxon>
    </lineage>
</organism>
<dbReference type="CDD" id="cd20298">
    <property type="entry name" value="cupin_UAH"/>
    <property type="match status" value="1"/>
</dbReference>
<accession>A0A250DHE8</accession>
<evidence type="ECO:0000313" key="6">
    <source>
        <dbReference type="EMBL" id="ATA53682.1"/>
    </source>
</evidence>
<name>A0A250DHE8_9BURK</name>
<dbReference type="NCBIfam" id="NF009932">
    <property type="entry name" value="PRK13395.1"/>
    <property type="match status" value="1"/>
</dbReference>
<dbReference type="PANTHER" id="PTHR21221">
    <property type="entry name" value="UREIDOGLYCOLATE HYDROLASE"/>
    <property type="match status" value="1"/>
</dbReference>
<comment type="catalytic activity">
    <reaction evidence="4 5">
        <text>(S)-ureidoglycolate = urea + glyoxylate</text>
        <dbReference type="Rhea" id="RHEA:11304"/>
        <dbReference type="ChEBI" id="CHEBI:16199"/>
        <dbReference type="ChEBI" id="CHEBI:36655"/>
        <dbReference type="ChEBI" id="CHEBI:57296"/>
        <dbReference type="EC" id="4.3.2.3"/>
    </reaction>
</comment>
<comment type="function">
    <text evidence="5">Catalyzes the catabolism of the allantoin degradation intermediate (S)-ureidoglycolate, generating urea and glyoxylate. Involved in the utilization of allantoin as nitrogen source.</text>
</comment>
<reference evidence="6 7" key="1">
    <citation type="submission" date="2017-09" db="EMBL/GenBank/DDBJ databases">
        <title>The diverse metabolic capabilities of V. boronicumulans make it an excellent choice for continued studies on novel biodegradation.</title>
        <authorList>
            <person name="Sun S."/>
        </authorList>
    </citation>
    <scope>NUCLEOTIDE SEQUENCE [LARGE SCALE GENOMIC DNA]</scope>
    <source>
        <strain evidence="6 7">J1</strain>
    </source>
</reference>
<dbReference type="Gene3D" id="2.60.120.480">
    <property type="entry name" value="Ureidoglycolate hydrolase"/>
    <property type="match status" value="1"/>
</dbReference>
<protein>
    <recommendedName>
        <fullName evidence="5">Ureidoglycolate lyase</fullName>
        <ecNumber evidence="5">4.3.2.3</ecNumber>
    </recommendedName>
    <alternativeName>
        <fullName evidence="5">Ureidoglycolatase</fullName>
    </alternativeName>
</protein>
<dbReference type="GO" id="GO:0050385">
    <property type="term" value="F:ureidoglycolate lyase activity"/>
    <property type="evidence" value="ECO:0007669"/>
    <property type="project" value="UniProtKB-UniRule"/>
</dbReference>
<dbReference type="EMBL" id="CP023284">
    <property type="protein sequence ID" value="ATA53682.1"/>
    <property type="molecule type" value="Genomic_DNA"/>
</dbReference>
<evidence type="ECO:0000313" key="7">
    <source>
        <dbReference type="Proteomes" id="UP000217154"/>
    </source>
</evidence>
<comment type="pathway">
    <text evidence="5">Nitrogen metabolism; (S)-allantoin degradation.</text>
</comment>
<dbReference type="KEGG" id="vbo:CKY39_11005"/>
<comment type="cofactor">
    <cofactor evidence="5">
        <name>Ni(2+)</name>
        <dbReference type="ChEBI" id="CHEBI:49786"/>
    </cofactor>
</comment>
<gene>
    <name evidence="5" type="primary">allA</name>
    <name evidence="6" type="ORF">CKY39_11005</name>
</gene>
<evidence type="ECO:0000256" key="3">
    <source>
        <dbReference type="ARBA" id="ARBA00023239"/>
    </source>
</evidence>
<comment type="subunit">
    <text evidence="1 5">Homodimer.</text>
</comment>
<keyword evidence="3 5" id="KW-0456">Lyase</keyword>
<dbReference type="GO" id="GO:0000256">
    <property type="term" value="P:allantoin catabolic process"/>
    <property type="evidence" value="ECO:0007669"/>
    <property type="project" value="UniProtKB-UniRule"/>
</dbReference>
<proteinExistence type="inferred from homology"/>
<evidence type="ECO:0000256" key="4">
    <source>
        <dbReference type="ARBA" id="ARBA00047684"/>
    </source>
</evidence>
<evidence type="ECO:0000256" key="2">
    <source>
        <dbReference type="ARBA" id="ARBA00022631"/>
    </source>
</evidence>
<dbReference type="InterPro" id="IPR047233">
    <property type="entry name" value="UAH_cupin"/>
</dbReference>
<dbReference type="SUPFAM" id="SSF51182">
    <property type="entry name" value="RmlC-like cupins"/>
    <property type="match status" value="1"/>
</dbReference>
<dbReference type="InterPro" id="IPR024060">
    <property type="entry name" value="Ureidoglycolate_lyase_dom_sf"/>
</dbReference>
<dbReference type="GO" id="GO:0006145">
    <property type="term" value="P:purine nucleobase catabolic process"/>
    <property type="evidence" value="ECO:0007669"/>
    <property type="project" value="UniProtKB-UniRule"/>
</dbReference>
<keyword evidence="6" id="KW-0378">Hydrolase</keyword>
<keyword evidence="2 5" id="KW-0659">Purine metabolism</keyword>